<dbReference type="OrthoDB" id="5624617at2"/>
<evidence type="ECO:0000313" key="6">
    <source>
        <dbReference type="Proteomes" id="UP000183794"/>
    </source>
</evidence>
<evidence type="ECO:0000259" key="1">
    <source>
        <dbReference type="Pfam" id="PF14606"/>
    </source>
</evidence>
<sequence>MFRSIFFLILIVFSFLYGVYSSSRSLFPYPQLLAIYNDIRFDNKVSLDFVSIDEKLISISGLPSYSEDGSYFRLPKNVKDQARVELRHLSELSAGGKASFKTTANILEIKALLNGYRTAPHMTSIMQYGFDVYVNGEYSGSVSTKNVNKISDTVKLGVDNNLKDVDVYFPSYGKVIDFDILIPKGEKVTRTPKPEDKIVFYGSSITQGCCASNNGLAYPTIIAEKIDFELLNLGFSGNGLGDLDIANYISTIKPKVLVLDYWANPSAELYRKSLPEFYSLVRQSNETMNIIVLAPFVTPHLKEIQREKYQSSYEFVMEMKRKGDNNIFFFDNLIHHDEGSAFVDARHLNSYGNFLVANRFLDFFVKNRALTSN</sequence>
<dbReference type="InterPro" id="IPR032740">
    <property type="entry name" value="GxDLY"/>
</dbReference>
<proteinExistence type="predicted"/>
<dbReference type="AlphaFoldDB" id="A0A090KA19"/>
<accession>A0A090KA19</accession>
<protein>
    <submittedName>
        <fullName evidence="4">Uncharacterized protein</fullName>
    </submittedName>
</protein>
<dbReference type="EMBL" id="FPLD01000119">
    <property type="protein sequence ID" value="SGZ15148.1"/>
    <property type="molecule type" value="Genomic_DNA"/>
</dbReference>
<reference evidence="3 5" key="2">
    <citation type="submission" date="2016-11" db="EMBL/GenBank/DDBJ databases">
        <authorList>
            <person name="Klemetsen T."/>
        </authorList>
    </citation>
    <scope>NUCLEOTIDE SEQUENCE [LARGE SCALE GENOMIC DNA]</scope>
    <source>
        <strain evidence="3">MT 2528</strain>
    </source>
</reference>
<dbReference type="Pfam" id="PF14606">
    <property type="entry name" value="Lipase_GDSL_3"/>
    <property type="match status" value="1"/>
</dbReference>
<dbReference type="Proteomes" id="UP000183794">
    <property type="component" value="Unassembled WGS sequence"/>
</dbReference>
<keyword evidence="5" id="KW-1185">Reference proteome</keyword>
<evidence type="ECO:0000313" key="4">
    <source>
        <dbReference type="EMBL" id="SGZ15148.1"/>
    </source>
</evidence>
<dbReference type="Gene3D" id="2.60.120.260">
    <property type="entry name" value="Galactose-binding domain-like"/>
    <property type="match status" value="1"/>
</dbReference>
<feature type="domain" description="SGNH hydrolase-type esterase N-terminal" evidence="2">
    <location>
        <begin position="51"/>
        <end position="187"/>
    </location>
</feature>
<dbReference type="KEGG" id="mvs:MVIS_2769"/>
<dbReference type="SUPFAM" id="SSF52266">
    <property type="entry name" value="SGNH hydrolase"/>
    <property type="match status" value="1"/>
</dbReference>
<dbReference type="RefSeq" id="WP_045110879.1">
    <property type="nucleotide sequence ID" value="NZ_CAWRCN010000039.1"/>
</dbReference>
<dbReference type="InterPro" id="IPR036514">
    <property type="entry name" value="SGNH_hydro_sf"/>
</dbReference>
<dbReference type="HOGENOM" id="CLU_064662_0_0_6"/>
<dbReference type="Pfam" id="PF14607">
    <property type="entry name" value="GxDLY"/>
    <property type="match status" value="1"/>
</dbReference>
<dbReference type="Gene3D" id="3.40.50.1110">
    <property type="entry name" value="SGNH hydrolase"/>
    <property type="match status" value="1"/>
</dbReference>
<dbReference type="GO" id="GO:0016788">
    <property type="term" value="F:hydrolase activity, acting on ester bonds"/>
    <property type="evidence" value="ECO:0007669"/>
    <property type="project" value="UniProtKB-ARBA"/>
</dbReference>
<dbReference type="InterPro" id="IPR013830">
    <property type="entry name" value="SGNH_hydro"/>
</dbReference>
<dbReference type="STRING" id="80854.MVIS_2769"/>
<organism evidence="4 6">
    <name type="scientific">Moritella viscosa</name>
    <dbReference type="NCBI Taxonomy" id="80854"/>
    <lineage>
        <taxon>Bacteria</taxon>
        <taxon>Pseudomonadati</taxon>
        <taxon>Pseudomonadota</taxon>
        <taxon>Gammaproteobacteria</taxon>
        <taxon>Alteromonadales</taxon>
        <taxon>Moritellaceae</taxon>
        <taxon>Moritella</taxon>
    </lineage>
</organism>
<dbReference type="PATRIC" id="fig|80854.5.peg.2941"/>
<gene>
    <name evidence="3" type="ORF">MT2528_4034</name>
    <name evidence="4" type="ORF">NVI5450_4138</name>
</gene>
<dbReference type="Proteomes" id="UP000182660">
    <property type="component" value="Unassembled WGS sequence"/>
</dbReference>
<reference evidence="4 6" key="1">
    <citation type="submission" date="2016-11" db="EMBL/GenBank/DDBJ databases">
        <authorList>
            <person name="Jaros S."/>
            <person name="Januszkiewicz K."/>
            <person name="Wedrychowicz H."/>
        </authorList>
    </citation>
    <scope>NUCLEOTIDE SEQUENCE [LARGE SCALE GENOMIC DNA]</scope>
    <source>
        <strain evidence="4">NVI 5450</strain>
    </source>
</reference>
<feature type="domain" description="SGNH hydrolase-type esterase" evidence="1">
    <location>
        <begin position="197"/>
        <end position="359"/>
    </location>
</feature>
<evidence type="ECO:0000259" key="2">
    <source>
        <dbReference type="Pfam" id="PF14607"/>
    </source>
</evidence>
<evidence type="ECO:0000313" key="3">
    <source>
        <dbReference type="EMBL" id="SGZ00476.1"/>
    </source>
</evidence>
<evidence type="ECO:0000313" key="5">
    <source>
        <dbReference type="Proteomes" id="UP000182660"/>
    </source>
</evidence>
<dbReference type="EMBL" id="FPLJ01000099">
    <property type="protein sequence ID" value="SGZ00476.1"/>
    <property type="molecule type" value="Genomic_DNA"/>
</dbReference>
<name>A0A090KA19_9GAMM</name>